<accession>A0A7J7IFZ4</accession>
<organism evidence="3 4">
    <name type="scientific">Cyanidiococcus yangmingshanensis</name>
    <dbReference type="NCBI Taxonomy" id="2690220"/>
    <lineage>
        <taxon>Eukaryota</taxon>
        <taxon>Rhodophyta</taxon>
        <taxon>Bangiophyceae</taxon>
        <taxon>Cyanidiales</taxon>
        <taxon>Cyanidiaceae</taxon>
        <taxon>Cyanidiococcus</taxon>
    </lineage>
</organism>
<dbReference type="OrthoDB" id="409956at2759"/>
<dbReference type="AlphaFoldDB" id="A0A7J7IFZ4"/>
<protein>
    <recommendedName>
        <fullName evidence="2">OTU domain-containing protein</fullName>
    </recommendedName>
</protein>
<feature type="domain" description="OTU" evidence="2">
    <location>
        <begin position="254"/>
        <end position="413"/>
    </location>
</feature>
<reference evidence="3 4" key="1">
    <citation type="journal article" date="2020" name="J. Phycol.">
        <title>Comparative genome analysis reveals Cyanidiococcus gen. nov., a new extremophilic red algal genus sister to Cyanidioschyzon (Cyanidioschyzonaceae, Rhodophyta).</title>
        <authorList>
            <person name="Liu S.-L."/>
            <person name="Chiang Y.-R."/>
            <person name="Yoon H.S."/>
            <person name="Fu H.-Y."/>
        </authorList>
    </citation>
    <scope>NUCLEOTIDE SEQUENCE [LARGE SCALE GENOMIC DNA]</scope>
    <source>
        <strain evidence="3 4">THAL066</strain>
    </source>
</reference>
<dbReference type="PANTHER" id="PTHR12419:SF8">
    <property type="entry name" value="OVARIAN TUMOR DOMAIN-CONTAINING DEUBIQUITINATING ENZYME 4"/>
    <property type="match status" value="1"/>
</dbReference>
<keyword evidence="4" id="KW-1185">Reference proteome</keyword>
<dbReference type="SUPFAM" id="SSF54001">
    <property type="entry name" value="Cysteine proteinases"/>
    <property type="match status" value="1"/>
</dbReference>
<evidence type="ECO:0000313" key="3">
    <source>
        <dbReference type="EMBL" id="KAF6002025.1"/>
    </source>
</evidence>
<dbReference type="GO" id="GO:0016579">
    <property type="term" value="P:protein deubiquitination"/>
    <property type="evidence" value="ECO:0007669"/>
    <property type="project" value="TreeGrafter"/>
</dbReference>
<comment type="caution">
    <text evidence="3">The sequence shown here is derived from an EMBL/GenBank/DDBJ whole genome shotgun (WGS) entry which is preliminary data.</text>
</comment>
<evidence type="ECO:0000259" key="2">
    <source>
        <dbReference type="PROSITE" id="PS50802"/>
    </source>
</evidence>
<proteinExistence type="predicted"/>
<dbReference type="InterPro" id="IPR003323">
    <property type="entry name" value="OTU_dom"/>
</dbReference>
<dbReference type="EMBL" id="VWRR01000012">
    <property type="protein sequence ID" value="KAF6002025.1"/>
    <property type="molecule type" value="Genomic_DNA"/>
</dbReference>
<dbReference type="PROSITE" id="PS50802">
    <property type="entry name" value="OTU"/>
    <property type="match status" value="1"/>
</dbReference>
<evidence type="ECO:0000313" key="4">
    <source>
        <dbReference type="Proteomes" id="UP000530660"/>
    </source>
</evidence>
<feature type="region of interest" description="Disordered" evidence="1">
    <location>
        <begin position="52"/>
        <end position="107"/>
    </location>
</feature>
<gene>
    <name evidence="3" type="ORF">F1559_003500</name>
</gene>
<dbReference type="InterPro" id="IPR050704">
    <property type="entry name" value="Peptidase_C85-like"/>
</dbReference>
<dbReference type="Pfam" id="PF02338">
    <property type="entry name" value="OTU"/>
    <property type="match status" value="1"/>
</dbReference>
<feature type="region of interest" description="Disordered" evidence="1">
    <location>
        <begin position="1"/>
        <end position="33"/>
    </location>
</feature>
<name>A0A7J7IFZ4_9RHOD</name>
<dbReference type="Gene3D" id="3.90.70.80">
    <property type="match status" value="1"/>
</dbReference>
<dbReference type="InterPro" id="IPR038765">
    <property type="entry name" value="Papain-like_cys_pep_sf"/>
</dbReference>
<dbReference type="PANTHER" id="PTHR12419">
    <property type="entry name" value="OTU DOMAIN CONTAINING PROTEIN"/>
    <property type="match status" value="1"/>
</dbReference>
<dbReference type="GO" id="GO:0004843">
    <property type="term" value="F:cysteine-type deubiquitinase activity"/>
    <property type="evidence" value="ECO:0007669"/>
    <property type="project" value="TreeGrafter"/>
</dbReference>
<dbReference type="Proteomes" id="UP000530660">
    <property type="component" value="Unassembled WGS sequence"/>
</dbReference>
<feature type="compositionally biased region" description="Low complexity" evidence="1">
    <location>
        <begin position="95"/>
        <end position="107"/>
    </location>
</feature>
<sequence length="421" mass="47463">MGQCLGRGDVRGRLGPSEKPSVPFAISSSSEDEQSLLFPRLNLKRIEREVSGLEPSLETTSARALVPRKSTATRKQETFADVSAPPDAREDSLISNRLSKSSTRSSSGSLELEALTNALADLEEQVSMVRSEDSAVDLLCHMADLRREMVIVSSLRHPRRAQRIHSLLLRLESLIQRLQVYALRDASPDAFRRVRESARGVLFQNGAAARVRPVTDQERHAIPHRYLSFNSATFYDSGAVLKRESTMRDMSGLLRVDRTIGDGRCLFRSVARGLAFHAGLYPGPKWTERRERREADMLRYLCVREMRKHRDLFLRDQVIEGDFDEHLRRLLHSDEFAGEPELLVLGPLLLTPICVYMDAQGGPEARASTSAANHGEAGDQANVFLVVVYGRSFVSEPVNIRYRSQHYDLLLPRQSPRYEQP</sequence>
<evidence type="ECO:0000256" key="1">
    <source>
        <dbReference type="SAM" id="MobiDB-lite"/>
    </source>
</evidence>